<dbReference type="EMBL" id="BOOW01000034">
    <property type="protein sequence ID" value="GII95120.1"/>
    <property type="molecule type" value="Genomic_DNA"/>
</dbReference>
<comment type="caution">
    <text evidence="1">The sequence shown here is derived from an EMBL/GenBank/DDBJ whole genome shotgun (WGS) entry which is preliminary data.</text>
</comment>
<sequence>MVWSMSDPLDALETRINQLRRAIRDATGDAERTAELRAQLRRAERAWDALVDTDDAPAETHAPPSAPALRMGGAMLPAREHVHRVLMLLGVPAAPKLIVSVHEAFFVGELTAAKLSSLRRDEERSYRATPGSRPYYLCPALAYDLLSPMRALITVSTWALEQRIIGPLSPRVDYLSSAIRVAEAVQAVAGSSQTGPSPAALRLLWRFAASIPDAAPTGPASHEHPVDPRQVMDAAGAELQVHIDTDRADRAAAARRAHRFTDAQQLFGAPLGNVSKHQAEA</sequence>
<organism evidence="1 2">
    <name type="scientific">Sinosporangium siamense</name>
    <dbReference type="NCBI Taxonomy" id="1367973"/>
    <lineage>
        <taxon>Bacteria</taxon>
        <taxon>Bacillati</taxon>
        <taxon>Actinomycetota</taxon>
        <taxon>Actinomycetes</taxon>
        <taxon>Streptosporangiales</taxon>
        <taxon>Streptosporangiaceae</taxon>
        <taxon>Sinosporangium</taxon>
    </lineage>
</organism>
<proteinExistence type="predicted"/>
<evidence type="ECO:0000313" key="2">
    <source>
        <dbReference type="Proteomes" id="UP000606172"/>
    </source>
</evidence>
<gene>
    <name evidence="1" type="ORF">Ssi02_53510</name>
</gene>
<evidence type="ECO:0000313" key="1">
    <source>
        <dbReference type="EMBL" id="GII95120.1"/>
    </source>
</evidence>
<keyword evidence="2" id="KW-1185">Reference proteome</keyword>
<protein>
    <submittedName>
        <fullName evidence="1">Uncharacterized protein</fullName>
    </submittedName>
</protein>
<name>A0A919RLP2_9ACTN</name>
<accession>A0A919RLP2</accession>
<reference evidence="1" key="1">
    <citation type="submission" date="2021-01" db="EMBL/GenBank/DDBJ databases">
        <title>Whole genome shotgun sequence of Sinosporangium siamense NBRC 109515.</title>
        <authorList>
            <person name="Komaki H."/>
            <person name="Tamura T."/>
        </authorList>
    </citation>
    <scope>NUCLEOTIDE SEQUENCE</scope>
    <source>
        <strain evidence="1">NBRC 109515</strain>
    </source>
</reference>
<dbReference type="AlphaFoldDB" id="A0A919RLP2"/>
<dbReference type="Proteomes" id="UP000606172">
    <property type="component" value="Unassembled WGS sequence"/>
</dbReference>